<gene>
    <name evidence="1" type="ORF">NSCI0253_LOCUS16479</name>
</gene>
<name>A0A7S1A4B6_NOCSC</name>
<dbReference type="AlphaFoldDB" id="A0A7S1A4B6"/>
<reference evidence="1" key="1">
    <citation type="submission" date="2021-01" db="EMBL/GenBank/DDBJ databases">
        <authorList>
            <person name="Corre E."/>
            <person name="Pelletier E."/>
            <person name="Niang G."/>
            <person name="Scheremetjew M."/>
            <person name="Finn R."/>
            <person name="Kale V."/>
            <person name="Holt S."/>
            <person name="Cochrane G."/>
            <person name="Meng A."/>
            <person name="Brown T."/>
            <person name="Cohen L."/>
        </authorList>
    </citation>
    <scope>NUCLEOTIDE SEQUENCE</scope>
</reference>
<evidence type="ECO:0000313" key="1">
    <source>
        <dbReference type="EMBL" id="CAD8842131.1"/>
    </source>
</evidence>
<proteinExistence type="predicted"/>
<sequence length="212" mass="23122">MFFARSEKFSEPAMTDVSDLAARLEVLERTVGNLRMPDSDAALIHLTRRLEALRSSGSAELLTESCAAEMMLHFAMLLMRFEAAGKQVQEGLRSAEALAARVASLEAARFPVVSGRAQSAEILDGRISHVVPDRSQMTSLSGNARCLLENMPDGRPLSSLKRSDSRCETYALSRVARHHTNGAQNPVLASPCALGSGRCTDRQCDFSTVLRR</sequence>
<dbReference type="EMBL" id="HBFQ01023439">
    <property type="protein sequence ID" value="CAD8842131.1"/>
    <property type="molecule type" value="Transcribed_RNA"/>
</dbReference>
<accession>A0A7S1A4B6</accession>
<organism evidence="1">
    <name type="scientific">Noctiluca scintillans</name>
    <name type="common">Sea sparkle</name>
    <name type="synonym">Red tide dinoflagellate</name>
    <dbReference type="NCBI Taxonomy" id="2966"/>
    <lineage>
        <taxon>Eukaryota</taxon>
        <taxon>Sar</taxon>
        <taxon>Alveolata</taxon>
        <taxon>Dinophyceae</taxon>
        <taxon>Noctilucales</taxon>
        <taxon>Noctilucaceae</taxon>
        <taxon>Noctiluca</taxon>
    </lineage>
</organism>
<protein>
    <submittedName>
        <fullName evidence="1">Uncharacterized protein</fullName>
    </submittedName>
</protein>